<proteinExistence type="predicted"/>
<dbReference type="Pfam" id="PF25212">
    <property type="entry name" value="HVO_A0114"/>
    <property type="match status" value="1"/>
</dbReference>
<organism evidence="1">
    <name type="scientific">Fervidicoccus fontis</name>
    <dbReference type="NCBI Taxonomy" id="683846"/>
    <lineage>
        <taxon>Archaea</taxon>
        <taxon>Thermoproteota</taxon>
        <taxon>Thermoprotei</taxon>
        <taxon>Fervidicoccales</taxon>
        <taxon>Fervidicoccaceae</taxon>
        <taxon>Fervidicoccus</taxon>
    </lineage>
</organism>
<dbReference type="Gene3D" id="1.10.10.10">
    <property type="entry name" value="Winged helix-like DNA-binding domain superfamily/Winged helix DNA-binding domain"/>
    <property type="match status" value="1"/>
</dbReference>
<comment type="caution">
    <text evidence="1">The sequence shown here is derived from an EMBL/GenBank/DDBJ whole genome shotgun (WGS) entry which is preliminary data.</text>
</comment>
<dbReference type="SUPFAM" id="SSF53850">
    <property type="entry name" value="Periplasmic binding protein-like II"/>
    <property type="match status" value="1"/>
</dbReference>
<evidence type="ECO:0000313" key="1">
    <source>
        <dbReference type="EMBL" id="HHQ80232.1"/>
    </source>
</evidence>
<accession>A0A7J3ZK21</accession>
<reference evidence="1" key="1">
    <citation type="journal article" date="2020" name="mSystems">
        <title>Genome- and Community-Level Interaction Insights into Carbon Utilization and Element Cycling Functions of Hydrothermarchaeota in Hydrothermal Sediment.</title>
        <authorList>
            <person name="Zhou Z."/>
            <person name="Liu Y."/>
            <person name="Xu W."/>
            <person name="Pan J."/>
            <person name="Luo Z.H."/>
            <person name="Li M."/>
        </authorList>
    </citation>
    <scope>NUCLEOTIDE SEQUENCE [LARGE SCALE GENOMIC DNA]</scope>
    <source>
        <strain evidence="1">SpSt-1116</strain>
    </source>
</reference>
<protein>
    <submittedName>
        <fullName evidence="1">Winged helix-turn-helix transcriptional regulator</fullName>
    </submittedName>
</protein>
<dbReference type="EMBL" id="DRZC01000028">
    <property type="protein sequence ID" value="HHQ80232.1"/>
    <property type="molecule type" value="Genomic_DNA"/>
</dbReference>
<dbReference type="InterPro" id="IPR036390">
    <property type="entry name" value="WH_DNA-bd_sf"/>
</dbReference>
<dbReference type="InterPro" id="IPR036388">
    <property type="entry name" value="WH-like_DNA-bd_sf"/>
</dbReference>
<dbReference type="SUPFAM" id="SSF46785">
    <property type="entry name" value="Winged helix' DNA-binding domain"/>
    <property type="match status" value="1"/>
</dbReference>
<sequence>MVGCTLAEREASRSPRRSSFSKTFTWKQMFPLLGKQILTLANKPYRREWGCYLTSRIELRKSDEELLKAIFEYSPLSVAELSRVVGKSRSWVWKKVNRLRRLGLVQVEKRGGVLRTIPTNASYRGLLRLGILRASEYPYILHFKRALKSIAGSVDVLVYDEAFKLALDLARGKVHLAMAPLPSLLAVHRISGGGVVVVGGGSRGGAGVALSRRAERIESVATTMASSMELCLEYTRVKGRRIYMRGGYEILEAVLQGRVDAGALWQPYLDIAEGRGLGVLDCNIPFCCLLGANASLAELAGKIRTLLEQAIQKTRSGMIDVVAYSSLLELDTELVRRTLGKYEFLEEPPLSDIKNSISILRRVVLPDSTWREAILA</sequence>
<gene>
    <name evidence="1" type="ORF">ENM78_02040</name>
</gene>
<dbReference type="AlphaFoldDB" id="A0A7J3ZK21"/>
<name>A0A7J3ZK21_9CREN</name>